<comment type="caution">
    <text evidence="1">The sequence shown here is derived from an EMBL/GenBank/DDBJ whole genome shotgun (WGS) entry which is preliminary data.</text>
</comment>
<evidence type="ECO:0000313" key="1">
    <source>
        <dbReference type="EMBL" id="KAA6310006.1"/>
    </source>
</evidence>
<protein>
    <submittedName>
        <fullName evidence="1">Uncharacterized protein</fullName>
    </submittedName>
</protein>
<proteinExistence type="predicted"/>
<organism evidence="1 2">
    <name type="scientific">Streblomastix strix</name>
    <dbReference type="NCBI Taxonomy" id="222440"/>
    <lineage>
        <taxon>Eukaryota</taxon>
        <taxon>Metamonada</taxon>
        <taxon>Preaxostyla</taxon>
        <taxon>Oxymonadida</taxon>
        <taxon>Streblomastigidae</taxon>
        <taxon>Streblomastix</taxon>
    </lineage>
</organism>
<accession>A0A5J4PK87</accession>
<dbReference type="Proteomes" id="UP000324800">
    <property type="component" value="Unassembled WGS sequence"/>
</dbReference>
<gene>
    <name evidence="1" type="ORF">EZS28_056395</name>
</gene>
<dbReference type="EMBL" id="SNRW01049990">
    <property type="protein sequence ID" value="KAA6310006.1"/>
    <property type="molecule type" value="Genomic_DNA"/>
</dbReference>
<name>A0A5J4PK87_9EUKA</name>
<reference evidence="1 2" key="1">
    <citation type="submission" date="2019-03" db="EMBL/GenBank/DDBJ databases">
        <title>Single cell metagenomics reveals metabolic interactions within the superorganism composed of flagellate Streblomastix strix and complex community of Bacteroidetes bacteria on its surface.</title>
        <authorList>
            <person name="Treitli S.C."/>
            <person name="Kolisko M."/>
            <person name="Husnik F."/>
            <person name="Keeling P."/>
            <person name="Hampl V."/>
        </authorList>
    </citation>
    <scope>NUCLEOTIDE SEQUENCE [LARGE SCALE GENOMIC DNA]</scope>
    <source>
        <strain evidence="1">ST1C</strain>
    </source>
</reference>
<sequence>AESAAWKDIQRGLIEEIDPAYDWAGASDEKMKMRSQELWIKYINQYAPAAIAQARRKQAGRMEVD</sequence>
<dbReference type="AlphaFoldDB" id="A0A5J4PK87"/>
<evidence type="ECO:0000313" key="2">
    <source>
        <dbReference type="Proteomes" id="UP000324800"/>
    </source>
</evidence>
<feature type="non-terminal residue" evidence="1">
    <location>
        <position position="1"/>
    </location>
</feature>